<accession>A0ABW5NEX8</accession>
<keyword evidence="2" id="KW-0812">Transmembrane</keyword>
<evidence type="ECO:0008006" key="5">
    <source>
        <dbReference type="Google" id="ProtNLM"/>
    </source>
</evidence>
<dbReference type="RefSeq" id="WP_176026889.1">
    <property type="nucleotide sequence ID" value="NZ_JBHSJV010000001.1"/>
</dbReference>
<protein>
    <recommendedName>
        <fullName evidence="5">Anti-sigma factor</fullName>
    </recommendedName>
</protein>
<feature type="coiled-coil region" evidence="1">
    <location>
        <begin position="122"/>
        <end position="170"/>
    </location>
</feature>
<gene>
    <name evidence="3" type="ORF">ACFSTE_22750</name>
</gene>
<evidence type="ECO:0000313" key="3">
    <source>
        <dbReference type="EMBL" id="MFD2593676.1"/>
    </source>
</evidence>
<evidence type="ECO:0000256" key="1">
    <source>
        <dbReference type="SAM" id="Coils"/>
    </source>
</evidence>
<proteinExistence type="predicted"/>
<keyword evidence="2" id="KW-1133">Transmembrane helix</keyword>
<dbReference type="Proteomes" id="UP001597459">
    <property type="component" value="Unassembled WGS sequence"/>
</dbReference>
<reference evidence="4" key="1">
    <citation type="journal article" date="2019" name="Int. J. Syst. Evol. Microbiol.">
        <title>The Global Catalogue of Microorganisms (GCM) 10K type strain sequencing project: providing services to taxonomists for standard genome sequencing and annotation.</title>
        <authorList>
            <consortium name="The Broad Institute Genomics Platform"/>
            <consortium name="The Broad Institute Genome Sequencing Center for Infectious Disease"/>
            <person name="Wu L."/>
            <person name="Ma J."/>
        </authorList>
    </citation>
    <scope>NUCLEOTIDE SEQUENCE [LARGE SCALE GENOMIC DNA]</scope>
    <source>
        <strain evidence="4">KCTC 42423</strain>
    </source>
</reference>
<comment type="caution">
    <text evidence="3">The sequence shown here is derived from an EMBL/GenBank/DDBJ whole genome shotgun (WGS) entry which is preliminary data.</text>
</comment>
<keyword evidence="2" id="KW-0472">Membrane</keyword>
<organism evidence="3 4">
    <name type="scientific">Aquimarina hainanensis</name>
    <dbReference type="NCBI Taxonomy" id="1578017"/>
    <lineage>
        <taxon>Bacteria</taxon>
        <taxon>Pseudomonadati</taxon>
        <taxon>Bacteroidota</taxon>
        <taxon>Flavobacteriia</taxon>
        <taxon>Flavobacteriales</taxon>
        <taxon>Flavobacteriaceae</taxon>
        <taxon>Aquimarina</taxon>
    </lineage>
</organism>
<keyword evidence="1" id="KW-0175">Coiled coil</keyword>
<sequence>MMDDFEKYISQNRDKFDTYHTNHDTMWNAISSELDASASKKRSWYQYPVLKIAASIIIIAGVFSIISLMINNPTGTSDQSMANQELLDIDQYYQRLVSNQVARIQNNPKLLPSDKEEFLIFMDELDKEYDLLKIEMRKNLNNERILEAIVKNYKKRIELIENLLNQINTAKKLKNDEEGYIL</sequence>
<feature type="transmembrane region" description="Helical" evidence="2">
    <location>
        <begin position="49"/>
        <end position="70"/>
    </location>
</feature>
<keyword evidence="4" id="KW-1185">Reference proteome</keyword>
<evidence type="ECO:0000256" key="2">
    <source>
        <dbReference type="SAM" id="Phobius"/>
    </source>
</evidence>
<dbReference type="EMBL" id="JBHULX010000048">
    <property type="protein sequence ID" value="MFD2593676.1"/>
    <property type="molecule type" value="Genomic_DNA"/>
</dbReference>
<name>A0ABW5NEX8_9FLAO</name>
<evidence type="ECO:0000313" key="4">
    <source>
        <dbReference type="Proteomes" id="UP001597459"/>
    </source>
</evidence>